<dbReference type="InterPro" id="IPR007590">
    <property type="entry name" value="Saf4/Yju2"/>
</dbReference>
<gene>
    <name evidence="1" type="ORF">PAHAL_5G263700</name>
</gene>
<dbReference type="Proteomes" id="UP000243499">
    <property type="component" value="Chromosome 5"/>
</dbReference>
<accession>A0A2T8ILA4</accession>
<dbReference type="AlphaFoldDB" id="A0A2T8ILA4"/>
<dbReference type="GO" id="GO:0000398">
    <property type="term" value="P:mRNA splicing, via spliceosome"/>
    <property type="evidence" value="ECO:0007669"/>
    <property type="project" value="InterPro"/>
</dbReference>
<protein>
    <submittedName>
        <fullName evidence="1">Uncharacterized protein</fullName>
    </submittedName>
</protein>
<name>A0A2T8ILA4_9POAL</name>
<dbReference type="PANTHER" id="PTHR12111">
    <property type="entry name" value="SPLICING FACTOR YJU2"/>
    <property type="match status" value="1"/>
</dbReference>
<dbReference type="Gramene" id="PVH38458">
    <property type="protein sequence ID" value="PVH38458"/>
    <property type="gene ID" value="PAHAL_5G263700"/>
</dbReference>
<dbReference type="PANTHER" id="PTHR12111:SF3">
    <property type="entry name" value="SPLICING FACTOR YJU2"/>
    <property type="match status" value="1"/>
</dbReference>
<dbReference type="EMBL" id="CM008050">
    <property type="protein sequence ID" value="PVH38458.1"/>
    <property type="molecule type" value="Genomic_DNA"/>
</dbReference>
<organism evidence="1">
    <name type="scientific">Panicum hallii</name>
    <dbReference type="NCBI Taxonomy" id="206008"/>
    <lineage>
        <taxon>Eukaryota</taxon>
        <taxon>Viridiplantae</taxon>
        <taxon>Streptophyta</taxon>
        <taxon>Embryophyta</taxon>
        <taxon>Tracheophyta</taxon>
        <taxon>Spermatophyta</taxon>
        <taxon>Magnoliopsida</taxon>
        <taxon>Liliopsida</taxon>
        <taxon>Poales</taxon>
        <taxon>Poaceae</taxon>
        <taxon>PACMAD clade</taxon>
        <taxon>Panicoideae</taxon>
        <taxon>Panicodae</taxon>
        <taxon>Paniceae</taxon>
        <taxon>Panicinae</taxon>
        <taxon>Panicum</taxon>
        <taxon>Panicum sect. Panicum</taxon>
    </lineage>
</organism>
<sequence>MTLPCASCGEYLGRGTKFNARKEDAAGERYLGGIQELGLRGRVRRGASGDDGAAAREGFGEAMAALEARAHARRREMDADAALEEARSLSARRARVALESLHNRCRAADGREVLRELEQEADEDRGCRTPAVHNLFILQHSCSLKYRN</sequence>
<dbReference type="GO" id="GO:0071006">
    <property type="term" value="C:U2-type catalytic step 1 spliceosome"/>
    <property type="evidence" value="ECO:0007669"/>
    <property type="project" value="TreeGrafter"/>
</dbReference>
<proteinExistence type="predicted"/>
<evidence type="ECO:0000313" key="1">
    <source>
        <dbReference type="EMBL" id="PVH38458.1"/>
    </source>
</evidence>
<dbReference type="Pfam" id="PF04502">
    <property type="entry name" value="Saf4_Yju2"/>
    <property type="match status" value="1"/>
</dbReference>
<reference evidence="1" key="1">
    <citation type="submission" date="2018-04" db="EMBL/GenBank/DDBJ databases">
        <title>WGS assembly of Panicum hallii.</title>
        <authorList>
            <person name="Lovell J."/>
            <person name="Jenkins J."/>
            <person name="Lowry D."/>
            <person name="Mamidi S."/>
            <person name="Sreedasyam A."/>
            <person name="Weng X."/>
            <person name="Barry K."/>
            <person name="Bonette J."/>
            <person name="Campitelli B."/>
            <person name="Daum C."/>
            <person name="Gordon S."/>
            <person name="Gould B."/>
            <person name="Lipzen A."/>
            <person name="Macqueen A."/>
            <person name="Palacio-Mejia J."/>
            <person name="Plott C."/>
            <person name="Shakirov E."/>
            <person name="Shu S."/>
            <person name="Yoshinaga Y."/>
            <person name="Zane M."/>
            <person name="Rokhsar D."/>
            <person name="Grimwood J."/>
            <person name="Schmutz J."/>
            <person name="Juenger T."/>
        </authorList>
    </citation>
    <scope>NUCLEOTIDE SEQUENCE [LARGE SCALE GENOMIC DNA]</scope>
    <source>
        <strain evidence="1">FIL2</strain>
    </source>
</reference>